<dbReference type="RefSeq" id="WP_256710209.1">
    <property type="nucleotide sequence ID" value="NZ_CP101914.1"/>
</dbReference>
<dbReference type="Proteomes" id="UP001059773">
    <property type="component" value="Chromosome"/>
</dbReference>
<dbReference type="InterPro" id="IPR019076">
    <property type="entry name" value="Spore_lipoprot_YhcN/YlaJ-like"/>
</dbReference>
<gene>
    <name evidence="3" type="ORF">NP439_12175</name>
</gene>
<keyword evidence="4" id="KW-1185">Reference proteome</keyword>
<evidence type="ECO:0000313" key="3">
    <source>
        <dbReference type="EMBL" id="UUI05347.1"/>
    </source>
</evidence>
<protein>
    <submittedName>
        <fullName evidence="3">YhcN/YlaJ family sporulation lipoprotein</fullName>
    </submittedName>
</protein>
<keyword evidence="3" id="KW-0449">Lipoprotein</keyword>
<organism evidence="3 4">
    <name type="scientific">Oceanobacillus jeddahense</name>
    <dbReference type="NCBI Taxonomy" id="1462527"/>
    <lineage>
        <taxon>Bacteria</taxon>
        <taxon>Bacillati</taxon>
        <taxon>Bacillota</taxon>
        <taxon>Bacilli</taxon>
        <taxon>Bacillales</taxon>
        <taxon>Bacillaceae</taxon>
        <taxon>Oceanobacillus</taxon>
    </lineage>
</organism>
<evidence type="ECO:0000256" key="1">
    <source>
        <dbReference type="SAM" id="MobiDB-lite"/>
    </source>
</evidence>
<evidence type="ECO:0000256" key="2">
    <source>
        <dbReference type="SAM" id="SignalP"/>
    </source>
</evidence>
<feature type="signal peptide" evidence="2">
    <location>
        <begin position="1"/>
        <end position="21"/>
    </location>
</feature>
<dbReference type="Pfam" id="PF09580">
    <property type="entry name" value="Spore_YhcN_YlaJ"/>
    <property type="match status" value="1"/>
</dbReference>
<name>A0ABY5K2G9_9BACI</name>
<dbReference type="EMBL" id="CP101914">
    <property type="protein sequence ID" value="UUI05347.1"/>
    <property type="molecule type" value="Genomic_DNA"/>
</dbReference>
<feature type="chain" id="PRO_5047154712" evidence="2">
    <location>
        <begin position="22"/>
        <end position="166"/>
    </location>
</feature>
<accession>A0ABY5K2G9</accession>
<feature type="region of interest" description="Disordered" evidence="1">
    <location>
        <begin position="45"/>
        <end position="71"/>
    </location>
</feature>
<keyword evidence="2" id="KW-0732">Signal</keyword>
<sequence length="166" mass="19370">MFKIQHIFYMVSIMLVMMGCANTSTEKDASNEQSVQPIHYEENRNQQSLENSNDAEIQPPAPSFETFDREESAAFQERVRENVEVEDAQVVTAADRVVVAVQMKKGTDNRDFEEISKDIEQILDTDKQLFIYNNTAKWERVKDFNAREEANQMGEDMERLFQELFE</sequence>
<proteinExistence type="predicted"/>
<feature type="compositionally biased region" description="Polar residues" evidence="1">
    <location>
        <begin position="45"/>
        <end position="55"/>
    </location>
</feature>
<evidence type="ECO:0000313" key="4">
    <source>
        <dbReference type="Proteomes" id="UP001059773"/>
    </source>
</evidence>
<dbReference type="PROSITE" id="PS51257">
    <property type="entry name" value="PROKAR_LIPOPROTEIN"/>
    <property type="match status" value="1"/>
</dbReference>
<reference evidence="3" key="1">
    <citation type="submission" date="2022-07" db="EMBL/GenBank/DDBJ databases">
        <title>FELIX.</title>
        <authorList>
            <person name="Wan K.H."/>
            <person name="Park S."/>
            <person name="Lawrence Q."/>
            <person name="Eichenberger J.P."/>
            <person name="Booth B.W."/>
            <person name="Piaggio A.J."/>
            <person name="Chandler J.C."/>
            <person name="Franklin A.B."/>
            <person name="Celniker S.E."/>
        </authorList>
    </citation>
    <scope>NUCLEOTIDE SEQUENCE</scope>
    <source>
        <strain evidence="3">QA-1986 374</strain>
    </source>
</reference>